<keyword evidence="9" id="KW-1185">Reference proteome</keyword>
<feature type="chain" id="PRO_5007861773" description="CFEM domain-containing protein" evidence="6">
    <location>
        <begin position="19"/>
        <end position="167"/>
    </location>
</feature>
<dbReference type="OrthoDB" id="4505683at2759"/>
<dbReference type="Pfam" id="PF05730">
    <property type="entry name" value="CFEM"/>
    <property type="match status" value="1"/>
</dbReference>
<keyword evidence="3 6" id="KW-0732">Signal</keyword>
<gene>
    <name evidence="8" type="ORF">EXIGLDRAFT_763891</name>
</gene>
<organism evidence="8 9">
    <name type="scientific">Exidia glandulosa HHB12029</name>
    <dbReference type="NCBI Taxonomy" id="1314781"/>
    <lineage>
        <taxon>Eukaryota</taxon>
        <taxon>Fungi</taxon>
        <taxon>Dikarya</taxon>
        <taxon>Basidiomycota</taxon>
        <taxon>Agaricomycotina</taxon>
        <taxon>Agaricomycetes</taxon>
        <taxon>Auriculariales</taxon>
        <taxon>Exidiaceae</taxon>
        <taxon>Exidia</taxon>
    </lineage>
</organism>
<evidence type="ECO:0000259" key="7">
    <source>
        <dbReference type="PROSITE" id="PS52012"/>
    </source>
</evidence>
<feature type="region of interest" description="Disordered" evidence="5">
    <location>
        <begin position="105"/>
        <end position="141"/>
    </location>
</feature>
<protein>
    <recommendedName>
        <fullName evidence="7">CFEM domain-containing protein</fullName>
    </recommendedName>
</protein>
<name>A0A165LLT3_EXIGL</name>
<reference evidence="8 9" key="1">
    <citation type="journal article" date="2016" name="Mol. Biol. Evol.">
        <title>Comparative Genomics of Early-Diverging Mushroom-Forming Fungi Provides Insights into the Origins of Lignocellulose Decay Capabilities.</title>
        <authorList>
            <person name="Nagy L.G."/>
            <person name="Riley R."/>
            <person name="Tritt A."/>
            <person name="Adam C."/>
            <person name="Daum C."/>
            <person name="Floudas D."/>
            <person name="Sun H."/>
            <person name="Yadav J.S."/>
            <person name="Pangilinan J."/>
            <person name="Larsson K.H."/>
            <person name="Matsuura K."/>
            <person name="Barry K."/>
            <person name="Labutti K."/>
            <person name="Kuo R."/>
            <person name="Ohm R.A."/>
            <person name="Bhattacharya S.S."/>
            <person name="Shirouzu T."/>
            <person name="Yoshinaga Y."/>
            <person name="Martin F.M."/>
            <person name="Grigoriev I.V."/>
            <person name="Hibbett D.S."/>
        </authorList>
    </citation>
    <scope>NUCLEOTIDE SEQUENCE [LARGE SCALE GENOMIC DNA]</scope>
    <source>
        <strain evidence="8 9">HHB12029</strain>
    </source>
</reference>
<dbReference type="Proteomes" id="UP000077266">
    <property type="component" value="Unassembled WGS sequence"/>
</dbReference>
<dbReference type="SMART" id="SM00747">
    <property type="entry name" value="CFEM"/>
    <property type="match status" value="1"/>
</dbReference>
<sequence>MLPRVLVSLAAVFAVAVAQIPTPPPCVLSCSTQAASATDCVSFTNITCACTSEAFKAATLTCLQANCTTADQQTSLALQTALCSSVSSSDSVSIPSSLSSILSSVTGGTGSSTPATTTGSASSPVGSGTTPSDSATTPTSTTGAAGSVQVTFGAAAVGVLFAAFFAL</sequence>
<evidence type="ECO:0000313" key="8">
    <source>
        <dbReference type="EMBL" id="KZV98025.1"/>
    </source>
</evidence>
<keyword evidence="4" id="KW-1015">Disulfide bond</keyword>
<feature type="domain" description="CFEM" evidence="7">
    <location>
        <begin position="1"/>
        <end position="109"/>
    </location>
</feature>
<evidence type="ECO:0000256" key="2">
    <source>
        <dbReference type="ARBA" id="ARBA00022525"/>
    </source>
</evidence>
<dbReference type="PROSITE" id="PS52012">
    <property type="entry name" value="CFEM"/>
    <property type="match status" value="1"/>
</dbReference>
<dbReference type="InterPro" id="IPR008427">
    <property type="entry name" value="Extracellular_membr_CFEM_dom"/>
</dbReference>
<dbReference type="GO" id="GO:0005576">
    <property type="term" value="C:extracellular region"/>
    <property type="evidence" value="ECO:0007669"/>
    <property type="project" value="UniProtKB-SubCell"/>
</dbReference>
<keyword evidence="2" id="KW-0964">Secreted</keyword>
<comment type="subcellular location">
    <subcellularLocation>
        <location evidence="1">Secreted</location>
    </subcellularLocation>
</comment>
<evidence type="ECO:0000256" key="3">
    <source>
        <dbReference type="ARBA" id="ARBA00022729"/>
    </source>
</evidence>
<proteinExistence type="predicted"/>
<dbReference type="InParanoid" id="A0A165LLT3"/>
<evidence type="ECO:0000313" key="9">
    <source>
        <dbReference type="Proteomes" id="UP000077266"/>
    </source>
</evidence>
<evidence type="ECO:0000256" key="5">
    <source>
        <dbReference type="SAM" id="MobiDB-lite"/>
    </source>
</evidence>
<evidence type="ECO:0000256" key="1">
    <source>
        <dbReference type="ARBA" id="ARBA00004613"/>
    </source>
</evidence>
<evidence type="ECO:0000256" key="4">
    <source>
        <dbReference type="ARBA" id="ARBA00023157"/>
    </source>
</evidence>
<dbReference type="EMBL" id="KV425923">
    <property type="protein sequence ID" value="KZV98025.1"/>
    <property type="molecule type" value="Genomic_DNA"/>
</dbReference>
<feature type="signal peptide" evidence="6">
    <location>
        <begin position="1"/>
        <end position="18"/>
    </location>
</feature>
<accession>A0A165LLT3</accession>
<dbReference type="AlphaFoldDB" id="A0A165LLT3"/>
<evidence type="ECO:0000256" key="6">
    <source>
        <dbReference type="SAM" id="SignalP"/>
    </source>
</evidence>